<dbReference type="RefSeq" id="XP_024503222.1">
    <property type="nucleotide sequence ID" value="XM_024649334.1"/>
</dbReference>
<dbReference type="GeneID" id="36376386"/>
<evidence type="ECO:0000313" key="3">
    <source>
        <dbReference type="WBParaSite" id="SRAE_1000227700.1"/>
    </source>
</evidence>
<dbReference type="AlphaFoldDB" id="A0A090L2G9"/>
<keyword evidence="2" id="KW-1185">Reference proteome</keyword>
<evidence type="ECO:0000313" key="4">
    <source>
        <dbReference type="WormBase" id="SRAE_1000227700"/>
    </source>
</evidence>
<accession>A0A090L2G9</accession>
<gene>
    <name evidence="1 3 4" type="ORF">SRAE_1000227700</name>
</gene>
<proteinExistence type="predicted"/>
<evidence type="ECO:0000313" key="2">
    <source>
        <dbReference type="Proteomes" id="UP000035682"/>
    </source>
</evidence>
<name>A0A090L2G9_STRRB</name>
<dbReference type="EMBL" id="LN609528">
    <property type="protein sequence ID" value="CEF64021.1"/>
    <property type="molecule type" value="Genomic_DNA"/>
</dbReference>
<reference evidence="1 2" key="1">
    <citation type="submission" date="2014-09" db="EMBL/GenBank/DDBJ databases">
        <authorList>
            <person name="Martin A.A."/>
        </authorList>
    </citation>
    <scope>NUCLEOTIDE SEQUENCE</scope>
    <source>
        <strain evidence="2">ED321</strain>
        <strain evidence="1">ED321 Heterogonic</strain>
    </source>
</reference>
<dbReference type="WBParaSite" id="SRAE_1000227700.1">
    <property type="protein sequence ID" value="SRAE_1000227700.1"/>
    <property type="gene ID" value="WBGene00258891"/>
</dbReference>
<reference evidence="3" key="2">
    <citation type="submission" date="2020-12" db="UniProtKB">
        <authorList>
            <consortium name="WormBaseParasite"/>
        </authorList>
    </citation>
    <scope>IDENTIFICATION</scope>
</reference>
<protein>
    <submittedName>
        <fullName evidence="1 3">Uncharacterized protein</fullName>
    </submittedName>
</protein>
<evidence type="ECO:0000313" key="1">
    <source>
        <dbReference type="EMBL" id="CEF64021.1"/>
    </source>
</evidence>
<dbReference type="WormBase" id="SRAE_1000227700">
    <property type="protein sequence ID" value="SRP09635"/>
    <property type="gene ID" value="WBGene00258891"/>
</dbReference>
<sequence length="472" mass="55905">MNFGIIINNGKNDQIYDDCCSLFDKYFLNYPLYNNLIFRYILKKIIEENLSISVNAVTYSGKTFETKDECNTIIIEKILKLNLENFNYTTLVNKENIFLFINTSIYDKKDLDIIFIKFRSSNISNFFTENVRKEQINYEYTTIGEEISKENIQNLTHLEDDIYNAINHMNIPSNFFFELLYHLNIRPHNTLINEFNKSISIKSNFNEETKKLDSVDECLLQTFNDSINIVKQTLEKANIFFMMEKFSLKMMKMQINDEMKNLESLEKKCSKKMKSNNLQQYYSEEKNATKQKTISEITTILIQRKDFLTKCLNKCNIFSDKHTQYLNNFIIEIDKTINAIKEINKKDIYTKIRTLIDKREDAFQMVKQNYEIINGKKLISTIDTEQDKLQDEFLTEVEAFSNIVDNEKKKFNFINNNQQNIIENSKINLQKINDIDKNLKYIISCKTKIEKLIANHDKFETASKLKDFLSNL</sequence>
<organism evidence="1">
    <name type="scientific">Strongyloides ratti</name>
    <name type="common">Parasitic roundworm</name>
    <dbReference type="NCBI Taxonomy" id="34506"/>
    <lineage>
        <taxon>Eukaryota</taxon>
        <taxon>Metazoa</taxon>
        <taxon>Ecdysozoa</taxon>
        <taxon>Nematoda</taxon>
        <taxon>Chromadorea</taxon>
        <taxon>Rhabditida</taxon>
        <taxon>Tylenchina</taxon>
        <taxon>Panagrolaimomorpha</taxon>
        <taxon>Strongyloidoidea</taxon>
        <taxon>Strongyloididae</taxon>
        <taxon>Strongyloides</taxon>
    </lineage>
</organism>
<dbReference type="Proteomes" id="UP000035682">
    <property type="component" value="Unplaced"/>
</dbReference>
<dbReference type="CTD" id="36376386"/>